<dbReference type="EMBL" id="JANBQB010000545">
    <property type="protein sequence ID" value="KAJ1975286.1"/>
    <property type="molecule type" value="Genomic_DNA"/>
</dbReference>
<comment type="caution">
    <text evidence="8">The sequence shown here is derived from an EMBL/GenBank/DDBJ whole genome shotgun (WGS) entry which is preliminary data.</text>
</comment>
<dbReference type="GO" id="GO:0046983">
    <property type="term" value="F:protein dimerization activity"/>
    <property type="evidence" value="ECO:0007669"/>
    <property type="project" value="InterPro"/>
</dbReference>
<evidence type="ECO:0000256" key="2">
    <source>
        <dbReference type="ARBA" id="ARBA00022079"/>
    </source>
</evidence>
<dbReference type="CDD" id="cd07029">
    <property type="entry name" value="RNAP_I_III_AC19"/>
    <property type="match status" value="1"/>
</dbReference>
<accession>A0A9W8AZ13</accession>
<dbReference type="InterPro" id="IPR022905">
    <property type="entry name" value="Rpo11-like"/>
</dbReference>
<evidence type="ECO:0000256" key="1">
    <source>
        <dbReference type="ARBA" id="ARBA00004123"/>
    </source>
</evidence>
<name>A0A9W8AZ13_9FUNG</name>
<evidence type="ECO:0000256" key="5">
    <source>
        <dbReference type="ARBA" id="ARBA00023242"/>
    </source>
</evidence>
<sequence length="132" mass="14343">MAQAENGATGVTADGLEVSTEKVEILPGASTDLTAMTFAIHNEDHTLGNALRHCIMQNPDVEFCGYSVPHPSLQKIHLRIQTLTTTTALDALNKGLSDLYGMCEHMLTEFEDVMRNGDYQIVDDDEATATTS</sequence>
<keyword evidence="9" id="KW-1185">Reference proteome</keyword>
<dbReference type="GO" id="GO:0003677">
    <property type="term" value="F:DNA binding"/>
    <property type="evidence" value="ECO:0007669"/>
    <property type="project" value="InterPro"/>
</dbReference>
<comment type="subcellular location">
    <subcellularLocation>
        <location evidence="1">Nucleus</location>
    </subcellularLocation>
</comment>
<evidence type="ECO:0000256" key="3">
    <source>
        <dbReference type="ARBA" id="ARBA00022478"/>
    </source>
</evidence>
<evidence type="ECO:0000313" key="8">
    <source>
        <dbReference type="EMBL" id="KAJ1975286.1"/>
    </source>
</evidence>
<dbReference type="OrthoDB" id="510325at2759"/>
<gene>
    <name evidence="8" type="primary">RPC19</name>
    <name evidence="8" type="ORF">H4R34_004394</name>
</gene>
<dbReference type="InterPro" id="IPR036603">
    <property type="entry name" value="RBP11-like"/>
</dbReference>
<evidence type="ECO:0000313" key="9">
    <source>
        <dbReference type="Proteomes" id="UP001151582"/>
    </source>
</evidence>
<reference evidence="8" key="1">
    <citation type="submission" date="2022-07" db="EMBL/GenBank/DDBJ databases">
        <title>Phylogenomic reconstructions and comparative analyses of Kickxellomycotina fungi.</title>
        <authorList>
            <person name="Reynolds N.K."/>
            <person name="Stajich J.E."/>
            <person name="Barry K."/>
            <person name="Grigoriev I.V."/>
            <person name="Crous P."/>
            <person name="Smith M.E."/>
        </authorList>
    </citation>
    <scope>NUCLEOTIDE SEQUENCE</scope>
    <source>
        <strain evidence="8">RSA 567</strain>
    </source>
</reference>
<evidence type="ECO:0000259" key="7">
    <source>
        <dbReference type="Pfam" id="PF13656"/>
    </source>
</evidence>
<evidence type="ECO:0000256" key="4">
    <source>
        <dbReference type="ARBA" id="ARBA00023163"/>
    </source>
</evidence>
<dbReference type="PROSITE" id="PS01154">
    <property type="entry name" value="RNA_POL_L_13KD"/>
    <property type="match status" value="1"/>
</dbReference>
<dbReference type="AlphaFoldDB" id="A0A9W8AZ13"/>
<evidence type="ECO:0000256" key="6">
    <source>
        <dbReference type="ARBA" id="ARBA00025751"/>
    </source>
</evidence>
<dbReference type="GO" id="GO:0006383">
    <property type="term" value="P:transcription by RNA polymerase III"/>
    <property type="evidence" value="ECO:0007669"/>
    <property type="project" value="TreeGrafter"/>
</dbReference>
<dbReference type="GO" id="GO:0005666">
    <property type="term" value="C:RNA polymerase III complex"/>
    <property type="evidence" value="ECO:0007669"/>
    <property type="project" value="TreeGrafter"/>
</dbReference>
<organism evidence="8 9">
    <name type="scientific">Dimargaris verticillata</name>
    <dbReference type="NCBI Taxonomy" id="2761393"/>
    <lineage>
        <taxon>Eukaryota</taxon>
        <taxon>Fungi</taxon>
        <taxon>Fungi incertae sedis</taxon>
        <taxon>Zoopagomycota</taxon>
        <taxon>Kickxellomycotina</taxon>
        <taxon>Dimargaritomycetes</taxon>
        <taxon>Dimargaritales</taxon>
        <taxon>Dimargaritaceae</taxon>
        <taxon>Dimargaris</taxon>
    </lineage>
</organism>
<keyword evidence="4" id="KW-0804">Transcription</keyword>
<dbReference type="InterPro" id="IPR008193">
    <property type="entry name" value="RNA_pol_Rpb11_13-16kDa_CS"/>
</dbReference>
<dbReference type="HAMAP" id="MF_00261">
    <property type="entry name" value="RNApol_arch_Rpo11"/>
    <property type="match status" value="1"/>
</dbReference>
<keyword evidence="5" id="KW-0539">Nucleus</keyword>
<comment type="similarity">
    <text evidence="6">Belongs to the archaeal Rpo11/eukaryotic RPB11/RPC19 RNA polymerase subunit family.</text>
</comment>
<dbReference type="PANTHER" id="PTHR13946:SF28">
    <property type="entry name" value="DNA-DIRECTED RNA POLYMERASES I AND III SUBUNIT RPAC2"/>
    <property type="match status" value="1"/>
</dbReference>
<dbReference type="InterPro" id="IPR033898">
    <property type="entry name" value="RNAP_AC19"/>
</dbReference>
<dbReference type="SUPFAM" id="SSF55257">
    <property type="entry name" value="RBP11-like subunits of RNA polymerase"/>
    <property type="match status" value="1"/>
</dbReference>
<dbReference type="PANTHER" id="PTHR13946">
    <property type="entry name" value="DNA-DIRECTED RNA POLYMERASE I,II,III"/>
    <property type="match status" value="1"/>
</dbReference>
<dbReference type="InterPro" id="IPR009025">
    <property type="entry name" value="RBP11-like_dimer"/>
</dbReference>
<protein>
    <recommendedName>
        <fullName evidence="2">DNA-directed RNA polymerases I and III subunit RPAC2</fullName>
    </recommendedName>
</protein>
<dbReference type="Pfam" id="PF13656">
    <property type="entry name" value="RNA_pol_L_2"/>
    <property type="match status" value="1"/>
</dbReference>
<dbReference type="GO" id="GO:0005736">
    <property type="term" value="C:RNA polymerase I complex"/>
    <property type="evidence" value="ECO:0007669"/>
    <property type="project" value="TreeGrafter"/>
</dbReference>
<keyword evidence="3" id="KW-0240">DNA-directed RNA polymerase</keyword>
<dbReference type="GO" id="GO:0003899">
    <property type="term" value="F:DNA-directed RNA polymerase activity"/>
    <property type="evidence" value="ECO:0007669"/>
    <property type="project" value="InterPro"/>
</dbReference>
<dbReference type="FunFam" id="3.30.1360.10:FF:000006">
    <property type="entry name" value="DNA-directed RNA polymerases I and III subunit RPAC2"/>
    <property type="match status" value="1"/>
</dbReference>
<dbReference type="Proteomes" id="UP001151582">
    <property type="component" value="Unassembled WGS sequence"/>
</dbReference>
<dbReference type="GO" id="GO:0055029">
    <property type="term" value="C:nuclear DNA-directed RNA polymerase complex"/>
    <property type="evidence" value="ECO:0007669"/>
    <property type="project" value="UniProtKB-ARBA"/>
</dbReference>
<proteinExistence type="inferred from homology"/>
<dbReference type="Gene3D" id="3.30.1360.10">
    <property type="entry name" value="RNA polymerase, RBP11-like subunit"/>
    <property type="match status" value="1"/>
</dbReference>
<feature type="domain" description="DNA-directed RNA polymerase RBP11-like dimerisation" evidence="7">
    <location>
        <begin position="35"/>
        <end position="108"/>
    </location>
</feature>
<dbReference type="GO" id="GO:0006362">
    <property type="term" value="P:transcription elongation by RNA polymerase I"/>
    <property type="evidence" value="ECO:0007669"/>
    <property type="project" value="TreeGrafter"/>
</dbReference>